<evidence type="ECO:0000256" key="4">
    <source>
        <dbReference type="ARBA" id="ARBA00023136"/>
    </source>
</evidence>
<reference evidence="8" key="1">
    <citation type="submission" date="2020-05" db="EMBL/GenBank/DDBJ databases">
        <authorList>
            <person name="Chiriac C."/>
            <person name="Salcher M."/>
            <person name="Ghai R."/>
            <person name="Kavagutti S V."/>
        </authorList>
    </citation>
    <scope>NUCLEOTIDE SEQUENCE</scope>
</reference>
<accession>A0A6J7QV91</accession>
<dbReference type="PANTHER" id="PTHR33514:SF15">
    <property type="entry name" value="COBALT TRANSPORT PROTEIN"/>
    <property type="match status" value="1"/>
</dbReference>
<feature type="transmembrane region" description="Helical" evidence="5">
    <location>
        <begin position="297"/>
        <end position="316"/>
    </location>
</feature>
<name>A0A6J7QV91_9ZZZZ</name>
<dbReference type="AlphaFoldDB" id="A0A6J7QV91"/>
<gene>
    <name evidence="6" type="ORF">UFOPK3164_01088</name>
    <name evidence="7" type="ORF">UFOPK3427_00519</name>
    <name evidence="8" type="ORF">UFOPK4112_00750</name>
</gene>
<feature type="transmembrane region" description="Helical" evidence="5">
    <location>
        <begin position="328"/>
        <end position="350"/>
    </location>
</feature>
<organism evidence="8">
    <name type="scientific">freshwater metagenome</name>
    <dbReference type="NCBI Taxonomy" id="449393"/>
    <lineage>
        <taxon>unclassified sequences</taxon>
        <taxon>metagenomes</taxon>
        <taxon>ecological metagenomes</taxon>
    </lineage>
</organism>
<feature type="transmembrane region" description="Helical" evidence="5">
    <location>
        <begin position="58"/>
        <end position="77"/>
    </location>
</feature>
<feature type="transmembrane region" description="Helical" evidence="5">
    <location>
        <begin position="148"/>
        <end position="170"/>
    </location>
</feature>
<comment type="subcellular location">
    <subcellularLocation>
        <location evidence="1">Membrane</location>
        <topology evidence="1">Multi-pass membrane protein</topology>
    </subcellularLocation>
</comment>
<dbReference type="EMBL" id="CAFABE010000049">
    <property type="protein sequence ID" value="CAB4830186.1"/>
    <property type="molecule type" value="Genomic_DNA"/>
</dbReference>
<keyword evidence="3 5" id="KW-1133">Transmembrane helix</keyword>
<feature type="transmembrane region" description="Helical" evidence="5">
    <location>
        <begin position="229"/>
        <end position="251"/>
    </location>
</feature>
<dbReference type="CDD" id="cd16914">
    <property type="entry name" value="EcfT"/>
    <property type="match status" value="1"/>
</dbReference>
<dbReference type="GO" id="GO:0005886">
    <property type="term" value="C:plasma membrane"/>
    <property type="evidence" value="ECO:0007669"/>
    <property type="project" value="TreeGrafter"/>
</dbReference>
<feature type="transmembrane region" description="Helical" evidence="5">
    <location>
        <begin position="30"/>
        <end position="46"/>
    </location>
</feature>
<evidence type="ECO:0000256" key="3">
    <source>
        <dbReference type="ARBA" id="ARBA00022989"/>
    </source>
</evidence>
<evidence type="ECO:0000313" key="8">
    <source>
        <dbReference type="EMBL" id="CAB5018342.1"/>
    </source>
</evidence>
<feature type="transmembrane region" description="Helical" evidence="5">
    <location>
        <begin position="257"/>
        <end position="276"/>
    </location>
</feature>
<sequence length="372" mass="38630">MMRDDRPHAWAWWIWAGGLSITALKLSNPVTMLALGGVLIIVGALRQSPAPWGRSFPMFLKLGGAVIVIRILFQIVLGQRLPGHVLFTLPTLGLPSWAQGVSLGGPVTAESLIVAATEGLKLALVLLAFGVANAVASPREVLRALPGIFNEIAVAVTVGMCFTPEIIAAVSRVRSARKLRGRPTKGFAGVRGIAVPVLEDALEHSMQLAASMGARGFGRASSTTSRLRSWICGIASGSGAIVLIAGVYGLLSAQGTVPFPGFSCVLGIVLLAGGIFGSGRRSVRTRYRPAPFGWHSAICAVSGWLVVISALILSSTNPSVISYSPYPLAWPAVSLAALGGMALGLLPLVVSKPGAQLSSPTRLPPAKVTVDA</sequence>
<proteinExistence type="predicted"/>
<evidence type="ECO:0000256" key="1">
    <source>
        <dbReference type="ARBA" id="ARBA00004141"/>
    </source>
</evidence>
<dbReference type="InterPro" id="IPR003339">
    <property type="entry name" value="ABC/ECF_trnsptr_transmembrane"/>
</dbReference>
<evidence type="ECO:0000313" key="6">
    <source>
        <dbReference type="EMBL" id="CAB4830186.1"/>
    </source>
</evidence>
<keyword evidence="2 5" id="KW-0812">Transmembrane</keyword>
<dbReference type="EMBL" id="CAFBPM010000005">
    <property type="protein sequence ID" value="CAB5018342.1"/>
    <property type="molecule type" value="Genomic_DNA"/>
</dbReference>
<dbReference type="PANTHER" id="PTHR33514">
    <property type="entry name" value="PROTEIN ABCI12, CHLOROPLASTIC"/>
    <property type="match status" value="1"/>
</dbReference>
<protein>
    <submittedName>
        <fullName evidence="8">Unannotated protein</fullName>
    </submittedName>
</protein>
<evidence type="ECO:0000256" key="5">
    <source>
        <dbReference type="SAM" id="Phobius"/>
    </source>
</evidence>
<evidence type="ECO:0000313" key="7">
    <source>
        <dbReference type="EMBL" id="CAB4866461.1"/>
    </source>
</evidence>
<evidence type="ECO:0000256" key="2">
    <source>
        <dbReference type="ARBA" id="ARBA00022692"/>
    </source>
</evidence>
<dbReference type="EMBL" id="CAFBLT010000001">
    <property type="protein sequence ID" value="CAB4866461.1"/>
    <property type="molecule type" value="Genomic_DNA"/>
</dbReference>
<keyword evidence="4 5" id="KW-0472">Membrane</keyword>